<evidence type="ECO:0000313" key="3">
    <source>
        <dbReference type="Proteomes" id="UP000050326"/>
    </source>
</evidence>
<keyword evidence="1" id="KW-0175">Coiled coil</keyword>
<dbReference type="STRING" id="36849.OXPF_39730"/>
<feature type="coiled-coil region" evidence="1">
    <location>
        <begin position="62"/>
        <end position="89"/>
    </location>
</feature>
<organism evidence="2 3">
    <name type="scientific">Oxobacter pfennigii</name>
    <dbReference type="NCBI Taxonomy" id="36849"/>
    <lineage>
        <taxon>Bacteria</taxon>
        <taxon>Bacillati</taxon>
        <taxon>Bacillota</taxon>
        <taxon>Clostridia</taxon>
        <taxon>Eubacteriales</taxon>
        <taxon>Clostridiaceae</taxon>
        <taxon>Oxobacter</taxon>
    </lineage>
</organism>
<dbReference type="OrthoDB" id="26294at2"/>
<accession>A0A0P8W439</accession>
<evidence type="ECO:0008006" key="4">
    <source>
        <dbReference type="Google" id="ProtNLM"/>
    </source>
</evidence>
<dbReference type="AlphaFoldDB" id="A0A0P8W439"/>
<evidence type="ECO:0000313" key="2">
    <source>
        <dbReference type="EMBL" id="KPU42194.1"/>
    </source>
</evidence>
<dbReference type="Proteomes" id="UP000050326">
    <property type="component" value="Unassembled WGS sequence"/>
</dbReference>
<keyword evidence="3" id="KW-1185">Reference proteome</keyword>
<sequence>MDFKYYTAKELAAMFNVTTVTIKKEFERKKLNGFLVGNELRCSQRDVDEYTNFLKYGKTSKEIELEGEVENLTKKMDILKKLLKDVHKTFLEADAAL</sequence>
<name>A0A0P8W439_9CLOT</name>
<protein>
    <recommendedName>
        <fullName evidence="4">Helix-turn-helix domain protein</fullName>
    </recommendedName>
</protein>
<gene>
    <name evidence="2" type="ORF">OXPF_39730</name>
</gene>
<proteinExistence type="predicted"/>
<reference evidence="2 3" key="1">
    <citation type="submission" date="2015-09" db="EMBL/GenBank/DDBJ databases">
        <title>Genome sequence of Oxobacter pfennigii DSM 3222.</title>
        <authorList>
            <person name="Poehlein A."/>
            <person name="Bengelsdorf F.R."/>
            <person name="Schiel-Bengelsdorf B."/>
            <person name="Duerre P."/>
            <person name="Daniel R."/>
        </authorList>
    </citation>
    <scope>NUCLEOTIDE SEQUENCE [LARGE SCALE GENOMIC DNA]</scope>
    <source>
        <strain evidence="2 3">DSM 3222</strain>
    </source>
</reference>
<dbReference type="EMBL" id="LKET01000068">
    <property type="protein sequence ID" value="KPU42194.1"/>
    <property type="molecule type" value="Genomic_DNA"/>
</dbReference>
<dbReference type="RefSeq" id="WP_054876931.1">
    <property type="nucleotide sequence ID" value="NZ_LKET01000068.1"/>
</dbReference>
<comment type="caution">
    <text evidence="2">The sequence shown here is derived from an EMBL/GenBank/DDBJ whole genome shotgun (WGS) entry which is preliminary data.</text>
</comment>
<evidence type="ECO:0000256" key="1">
    <source>
        <dbReference type="SAM" id="Coils"/>
    </source>
</evidence>